<keyword evidence="2" id="KW-0479">Metal-binding</keyword>
<evidence type="ECO:0000256" key="1">
    <source>
        <dbReference type="ARBA" id="ARBA00001946"/>
    </source>
</evidence>
<dbReference type="eggNOG" id="ENOG502QRSW">
    <property type="taxonomic scope" value="Eukaryota"/>
</dbReference>
<accession>D8R8A9</accession>
<dbReference type="Proteomes" id="UP000001514">
    <property type="component" value="Unassembled WGS sequence"/>
</dbReference>
<evidence type="ECO:0000256" key="2">
    <source>
        <dbReference type="ARBA" id="ARBA00022723"/>
    </source>
</evidence>
<dbReference type="Gene3D" id="3.90.79.10">
    <property type="entry name" value="Nucleoside Triphosphate Pyrophosphohydrolase"/>
    <property type="match status" value="1"/>
</dbReference>
<keyword evidence="3" id="KW-0378">Hydrolase</keyword>
<dbReference type="GO" id="GO:0046872">
    <property type="term" value="F:metal ion binding"/>
    <property type="evidence" value="ECO:0007669"/>
    <property type="project" value="UniProtKB-KW"/>
</dbReference>
<organism evidence="7">
    <name type="scientific">Selaginella moellendorffii</name>
    <name type="common">Spikemoss</name>
    <dbReference type="NCBI Taxonomy" id="88036"/>
    <lineage>
        <taxon>Eukaryota</taxon>
        <taxon>Viridiplantae</taxon>
        <taxon>Streptophyta</taxon>
        <taxon>Embryophyta</taxon>
        <taxon>Tracheophyta</taxon>
        <taxon>Lycopodiopsida</taxon>
        <taxon>Selaginellales</taxon>
        <taxon>Selaginellaceae</taxon>
        <taxon>Selaginella</taxon>
    </lineage>
</organism>
<dbReference type="Gramene" id="EFJ32031">
    <property type="protein sequence ID" value="EFJ32031"/>
    <property type="gene ID" value="SELMODRAFT_87667"/>
</dbReference>
<dbReference type="OrthoDB" id="242473at2759"/>
<dbReference type="HOGENOM" id="CLU_061819_0_0_1"/>
<dbReference type="PANTHER" id="PTHR31835">
    <property type="entry name" value="URIDINE DIPHOSPHATE GLUCOSE PYROPHOSPHATASE"/>
    <property type="match status" value="1"/>
</dbReference>
<dbReference type="AlphaFoldDB" id="D8R8A9"/>
<dbReference type="GO" id="GO:0052751">
    <property type="term" value="F:GDP-mannose hydrolase activity"/>
    <property type="evidence" value="ECO:0000318"/>
    <property type="project" value="GO_Central"/>
</dbReference>
<gene>
    <name evidence="6" type="ORF">SELMODRAFT_87667</name>
</gene>
<keyword evidence="7" id="KW-1185">Reference proteome</keyword>
<evidence type="ECO:0000313" key="7">
    <source>
        <dbReference type="Proteomes" id="UP000001514"/>
    </source>
</evidence>
<dbReference type="PANTHER" id="PTHR31835:SF1">
    <property type="entry name" value="URIDINE DIPHOSPHATE GLUCOSE PYROPHOSPHATASE NUDT22"/>
    <property type="match status" value="1"/>
</dbReference>
<evidence type="ECO:0000256" key="4">
    <source>
        <dbReference type="ARBA" id="ARBA00022842"/>
    </source>
</evidence>
<dbReference type="InParanoid" id="D8R8A9"/>
<reference evidence="6 7" key="1">
    <citation type="journal article" date="2011" name="Science">
        <title>The Selaginella genome identifies genetic changes associated with the evolution of vascular plants.</title>
        <authorList>
            <person name="Banks J.A."/>
            <person name="Nishiyama T."/>
            <person name="Hasebe M."/>
            <person name="Bowman J.L."/>
            <person name="Gribskov M."/>
            <person name="dePamphilis C."/>
            <person name="Albert V.A."/>
            <person name="Aono N."/>
            <person name="Aoyama T."/>
            <person name="Ambrose B.A."/>
            <person name="Ashton N.W."/>
            <person name="Axtell M.J."/>
            <person name="Barker E."/>
            <person name="Barker M.S."/>
            <person name="Bennetzen J.L."/>
            <person name="Bonawitz N.D."/>
            <person name="Chapple C."/>
            <person name="Cheng C."/>
            <person name="Correa L.G."/>
            <person name="Dacre M."/>
            <person name="DeBarry J."/>
            <person name="Dreyer I."/>
            <person name="Elias M."/>
            <person name="Engstrom E.M."/>
            <person name="Estelle M."/>
            <person name="Feng L."/>
            <person name="Finet C."/>
            <person name="Floyd S.K."/>
            <person name="Frommer W.B."/>
            <person name="Fujita T."/>
            <person name="Gramzow L."/>
            <person name="Gutensohn M."/>
            <person name="Harholt J."/>
            <person name="Hattori M."/>
            <person name="Heyl A."/>
            <person name="Hirai T."/>
            <person name="Hiwatashi Y."/>
            <person name="Ishikawa M."/>
            <person name="Iwata M."/>
            <person name="Karol K.G."/>
            <person name="Koehler B."/>
            <person name="Kolukisaoglu U."/>
            <person name="Kubo M."/>
            <person name="Kurata T."/>
            <person name="Lalonde S."/>
            <person name="Li K."/>
            <person name="Li Y."/>
            <person name="Litt A."/>
            <person name="Lyons E."/>
            <person name="Manning G."/>
            <person name="Maruyama T."/>
            <person name="Michael T.P."/>
            <person name="Mikami K."/>
            <person name="Miyazaki S."/>
            <person name="Morinaga S."/>
            <person name="Murata T."/>
            <person name="Mueller-Roeber B."/>
            <person name="Nelson D.R."/>
            <person name="Obara M."/>
            <person name="Oguri Y."/>
            <person name="Olmstead R.G."/>
            <person name="Onodera N."/>
            <person name="Petersen B.L."/>
            <person name="Pils B."/>
            <person name="Prigge M."/>
            <person name="Rensing S.A."/>
            <person name="Riano-Pachon D.M."/>
            <person name="Roberts A.W."/>
            <person name="Sato Y."/>
            <person name="Scheller H.V."/>
            <person name="Schulz B."/>
            <person name="Schulz C."/>
            <person name="Shakirov E.V."/>
            <person name="Shibagaki N."/>
            <person name="Shinohara N."/>
            <person name="Shippen D.E."/>
            <person name="Soerensen I."/>
            <person name="Sotooka R."/>
            <person name="Sugimoto N."/>
            <person name="Sugita M."/>
            <person name="Sumikawa N."/>
            <person name="Tanurdzic M."/>
            <person name="Theissen G."/>
            <person name="Ulvskov P."/>
            <person name="Wakazuki S."/>
            <person name="Weng J.K."/>
            <person name="Willats W.W."/>
            <person name="Wipf D."/>
            <person name="Wolf P.G."/>
            <person name="Yang L."/>
            <person name="Zimmer A.D."/>
            <person name="Zhu Q."/>
            <person name="Mitros T."/>
            <person name="Hellsten U."/>
            <person name="Loque D."/>
            <person name="Otillar R."/>
            <person name="Salamov A."/>
            <person name="Schmutz J."/>
            <person name="Shapiro H."/>
            <person name="Lindquist E."/>
            <person name="Lucas S."/>
            <person name="Rokhsar D."/>
            <person name="Grigoriev I.V."/>
        </authorList>
    </citation>
    <scope>NUCLEOTIDE SEQUENCE [LARGE SCALE GENOMIC DNA]</scope>
</reference>
<dbReference type="PROSITE" id="PS51462">
    <property type="entry name" value="NUDIX"/>
    <property type="match status" value="1"/>
</dbReference>
<dbReference type="KEGG" id="smo:SELMODRAFT_87667"/>
<dbReference type="InterPro" id="IPR055295">
    <property type="entry name" value="NUDT22/NUDT9-like"/>
</dbReference>
<name>D8R8A9_SELML</name>
<dbReference type="InterPro" id="IPR000086">
    <property type="entry name" value="NUDIX_hydrolase_dom"/>
</dbReference>
<dbReference type="EMBL" id="GL377573">
    <property type="protein sequence ID" value="EFJ32031.1"/>
    <property type="molecule type" value="Genomic_DNA"/>
</dbReference>
<dbReference type="InterPro" id="IPR015797">
    <property type="entry name" value="NUDIX_hydrolase-like_dom_sf"/>
</dbReference>
<dbReference type="OMA" id="TCYRDFI"/>
<dbReference type="FunCoup" id="D8R8A9">
    <property type="interactions" value="644"/>
</dbReference>
<evidence type="ECO:0000259" key="5">
    <source>
        <dbReference type="PROSITE" id="PS51462"/>
    </source>
</evidence>
<proteinExistence type="predicted"/>
<evidence type="ECO:0000256" key="3">
    <source>
        <dbReference type="ARBA" id="ARBA00022801"/>
    </source>
</evidence>
<keyword evidence="4" id="KW-0460">Magnesium</keyword>
<protein>
    <recommendedName>
        <fullName evidence="5">Nudix hydrolase domain-containing protein</fullName>
    </recommendedName>
</protein>
<feature type="domain" description="Nudix hydrolase" evidence="5">
    <location>
        <begin position="115"/>
        <end position="275"/>
    </location>
</feature>
<comment type="cofactor">
    <cofactor evidence="1">
        <name>Mg(2+)</name>
        <dbReference type="ChEBI" id="CHEBI:18420"/>
    </cofactor>
</comment>
<evidence type="ECO:0000313" key="6">
    <source>
        <dbReference type="EMBL" id="EFJ32031.1"/>
    </source>
</evidence>
<sequence>MGKAYQVLLQWPSPLRRSQLCVDFSPLYDREPHPDASLEASIDDIWDQRRSANPSLFNATKFRYGGYDLSPDCQQICLRLGLTDYKTFVGTNLSPKWENFLSPSTDDVLRCKRTSSPLGNGAIVETLDSLIILLQRSSNVGEYPGHLVFPGGHSEPSEIGILGHSDHSEKLNNKIADEMFEGIVREVCEETGIPASSLSEAELIGISRRSVNVRPTAFFFMKCRLTSSVISEHYTRAADSFESTKLCFVNREELIDKSNEMPGCHEGGAAIFTKIDNMV</sequence>
<dbReference type="SUPFAM" id="SSF55811">
    <property type="entry name" value="Nudix"/>
    <property type="match status" value="1"/>
</dbReference>
<dbReference type="STRING" id="88036.D8R8A9"/>